<dbReference type="InterPro" id="IPR027417">
    <property type="entry name" value="P-loop_NTPase"/>
</dbReference>
<protein>
    <submittedName>
        <fullName evidence="2">PBSX family phage terminase large subunit</fullName>
    </submittedName>
</protein>
<proteinExistence type="predicted"/>
<dbReference type="InterPro" id="IPR006437">
    <property type="entry name" value="Phage_terminase_lsu"/>
</dbReference>
<sequence length="443" mass="51409">MSKEIRISDLIIPKFREAFNDTEHTHLIITSGRAGTKSSFGGIRDIYKIISDDNCSTVVMRKFHNKLKKTVYKETLRGIHRLGLNKKRDFKITVSPMEIQYKKNGNTIYFTGNDSIDDTKGMIDESKPIKRVVIDELTEFFDKGDGEDELSNIEATFIRGNDEEFQMVYFFNPPKNPAAPVIKWLEKMKERPDVLHIHVDYRDVPVSWLGKKLIESAEIMKQMDERLYNWVWLGQSIGLDELIYYMFNKALHIKAPQDRPDVIGIGIDYGQMNATTYQPYGIYLHQKKVMGLAEYYHCGREEGQKSPSEYAQDFKAFVAEIEKKYHCYVRMAFIDPSAKGLAEEIKRQVPRIKIVDADNTVKTGIGRVQKLMSFQVLSFCPEQKHLAEEMELYGYKPESIEKGKEEPLKENDHCQDATRYCIMGLWKWVRMFLPAADREDDAS</sequence>
<keyword evidence="3" id="KW-1185">Reference proteome</keyword>
<organism evidence="2 3">
    <name type="scientific">Anaerostipes hominis</name>
    <name type="common">ex Liu et al. 2021</name>
    <dbReference type="NCBI Taxonomy" id="2763018"/>
    <lineage>
        <taxon>Bacteria</taxon>
        <taxon>Bacillati</taxon>
        <taxon>Bacillota</taxon>
        <taxon>Clostridia</taxon>
        <taxon>Lachnospirales</taxon>
        <taxon>Lachnospiraceae</taxon>
        <taxon>Anaerostipes</taxon>
    </lineage>
</organism>
<dbReference type="NCBIfam" id="TIGR01547">
    <property type="entry name" value="phage_term_2"/>
    <property type="match status" value="1"/>
</dbReference>
<dbReference type="InterPro" id="IPR035412">
    <property type="entry name" value="Terminase_L_N"/>
</dbReference>
<evidence type="ECO:0000313" key="2">
    <source>
        <dbReference type="EMBL" id="MBC5678203.1"/>
    </source>
</evidence>
<comment type="caution">
    <text evidence="2">The sequence shown here is derived from an EMBL/GenBank/DDBJ whole genome shotgun (WGS) entry which is preliminary data.</text>
</comment>
<dbReference type="PANTHER" id="PTHR39184">
    <property type="match status" value="1"/>
</dbReference>
<evidence type="ECO:0000313" key="3">
    <source>
        <dbReference type="Proteomes" id="UP000635828"/>
    </source>
</evidence>
<dbReference type="PANTHER" id="PTHR39184:SF1">
    <property type="entry name" value="PBSX PHAGE TERMINASE LARGE SUBUNIT"/>
    <property type="match status" value="1"/>
</dbReference>
<dbReference type="Pfam" id="PF04466">
    <property type="entry name" value="Terminase_3"/>
    <property type="match status" value="1"/>
</dbReference>
<evidence type="ECO:0000259" key="1">
    <source>
        <dbReference type="Pfam" id="PF04466"/>
    </source>
</evidence>
<reference evidence="2 3" key="1">
    <citation type="submission" date="2020-08" db="EMBL/GenBank/DDBJ databases">
        <title>Genome public.</title>
        <authorList>
            <person name="Liu C."/>
            <person name="Sun Q."/>
        </authorList>
    </citation>
    <scope>NUCLEOTIDE SEQUENCE [LARGE SCALE GENOMIC DNA]</scope>
    <source>
        <strain evidence="2 3">NSJ-7</strain>
    </source>
</reference>
<feature type="domain" description="Phage terminase large subunit N-terminal" evidence="1">
    <location>
        <begin position="24"/>
        <end position="235"/>
    </location>
</feature>
<dbReference type="Proteomes" id="UP000635828">
    <property type="component" value="Unassembled WGS sequence"/>
</dbReference>
<dbReference type="Gene3D" id="3.30.420.280">
    <property type="match status" value="1"/>
</dbReference>
<dbReference type="RefSeq" id="WP_186992475.1">
    <property type="nucleotide sequence ID" value="NZ_JACOOS010000013.1"/>
</dbReference>
<name>A0ABR7FSM6_9FIRM</name>
<dbReference type="EMBL" id="JACOOS010000013">
    <property type="protein sequence ID" value="MBC5678203.1"/>
    <property type="molecule type" value="Genomic_DNA"/>
</dbReference>
<dbReference type="Gene3D" id="3.40.50.300">
    <property type="entry name" value="P-loop containing nucleotide triphosphate hydrolases"/>
    <property type="match status" value="1"/>
</dbReference>
<gene>
    <name evidence="2" type="ORF">H8S22_11500</name>
</gene>
<dbReference type="InterPro" id="IPR052380">
    <property type="entry name" value="Viral_DNA_packaging_terminase"/>
</dbReference>
<accession>A0ABR7FSM6</accession>